<proteinExistence type="predicted"/>
<evidence type="ECO:0000313" key="3">
    <source>
        <dbReference type="Proteomes" id="UP001624684"/>
    </source>
</evidence>
<keyword evidence="1" id="KW-0812">Transmembrane</keyword>
<name>A0ABW8UAL2_9GAMM</name>
<organism evidence="2 3">
    <name type="scientific">Moraxella oculi</name>
    <dbReference type="NCBI Taxonomy" id="2940516"/>
    <lineage>
        <taxon>Bacteria</taxon>
        <taxon>Pseudomonadati</taxon>
        <taxon>Pseudomonadota</taxon>
        <taxon>Gammaproteobacteria</taxon>
        <taxon>Moraxellales</taxon>
        <taxon>Moraxellaceae</taxon>
        <taxon>Moraxella</taxon>
    </lineage>
</organism>
<dbReference type="RefSeq" id="WP_407068750.1">
    <property type="nucleotide sequence ID" value="NZ_JBJJXE010000003.1"/>
</dbReference>
<accession>A0ABW8UAL2</accession>
<evidence type="ECO:0008006" key="4">
    <source>
        <dbReference type="Google" id="ProtNLM"/>
    </source>
</evidence>
<feature type="transmembrane region" description="Helical" evidence="1">
    <location>
        <begin position="21"/>
        <end position="38"/>
    </location>
</feature>
<comment type="caution">
    <text evidence="2">The sequence shown here is derived from an EMBL/GenBank/DDBJ whole genome shotgun (WGS) entry which is preliminary data.</text>
</comment>
<sequence length="138" mass="15752">MKKSPVHKPTKPIHQRLIKCWWLWLMLVLVGHPLALMTTTQASGMMAVMMKLIILTPALALTPAVMRGNQPAKLIYLSIITLTYLGVSGVMALIRYYELAPMAVWLMYVLELLLLCVINHHLFILLRRLPPMHKQVKS</sequence>
<reference evidence="2 3" key="1">
    <citation type="submission" date="2024-11" db="EMBL/GenBank/DDBJ databases">
        <title>First Report of Moraxella oculi in Brazil in an Infectious Bovine Keratoconjunctivitis Outbreak.</title>
        <authorList>
            <person name="Carvalho C.V."/>
            <person name="Domingues R."/>
            <person name="Coutinho C."/>
            <person name="Honorio N.T.B.S."/>
            <person name="Faza D.R.L.R."/>
            <person name="Carvalho W.A."/>
            <person name="Machado A.B.F."/>
            <person name="Martins M.F."/>
            <person name="Gaspar E.B."/>
        </authorList>
    </citation>
    <scope>NUCLEOTIDE SEQUENCE [LARGE SCALE GENOMIC DNA]</scope>
    <source>
        <strain evidence="2 3">2117LE</strain>
    </source>
</reference>
<feature type="transmembrane region" description="Helical" evidence="1">
    <location>
        <begin position="74"/>
        <end position="97"/>
    </location>
</feature>
<protein>
    <recommendedName>
        <fullName evidence="4">DUF2919 domain-containing protein</fullName>
    </recommendedName>
</protein>
<evidence type="ECO:0000256" key="1">
    <source>
        <dbReference type="SAM" id="Phobius"/>
    </source>
</evidence>
<keyword evidence="1" id="KW-1133">Transmembrane helix</keyword>
<dbReference type="EMBL" id="JBJJXE010000003">
    <property type="protein sequence ID" value="MFL1732021.1"/>
    <property type="molecule type" value="Genomic_DNA"/>
</dbReference>
<feature type="transmembrane region" description="Helical" evidence="1">
    <location>
        <begin position="103"/>
        <end position="126"/>
    </location>
</feature>
<evidence type="ECO:0000313" key="2">
    <source>
        <dbReference type="EMBL" id="MFL1732021.1"/>
    </source>
</evidence>
<feature type="transmembrane region" description="Helical" evidence="1">
    <location>
        <begin position="44"/>
        <end position="62"/>
    </location>
</feature>
<keyword evidence="3" id="KW-1185">Reference proteome</keyword>
<gene>
    <name evidence="2" type="ORF">ACJHVH_03280</name>
</gene>
<dbReference type="Proteomes" id="UP001624684">
    <property type="component" value="Unassembled WGS sequence"/>
</dbReference>
<keyword evidence="1" id="KW-0472">Membrane</keyword>